<dbReference type="InterPro" id="IPR029044">
    <property type="entry name" value="Nucleotide-diphossugar_trans"/>
</dbReference>
<dbReference type="Proteomes" id="UP000184028">
    <property type="component" value="Unassembled WGS sequence"/>
</dbReference>
<name>A0A1M7GQD0_9FLAO</name>
<dbReference type="Gene3D" id="3.90.550.10">
    <property type="entry name" value="Spore Coat Polysaccharide Biosynthesis Protein SpsA, Chain A"/>
    <property type="match status" value="1"/>
</dbReference>
<organism evidence="2 3">
    <name type="scientific">Flavobacterium chilense</name>
    <dbReference type="NCBI Taxonomy" id="946677"/>
    <lineage>
        <taxon>Bacteria</taxon>
        <taxon>Pseudomonadati</taxon>
        <taxon>Bacteroidota</taxon>
        <taxon>Flavobacteriia</taxon>
        <taxon>Flavobacteriales</taxon>
        <taxon>Flavobacteriaceae</taxon>
        <taxon>Flavobacterium</taxon>
    </lineage>
</organism>
<dbReference type="SUPFAM" id="SSF53448">
    <property type="entry name" value="Nucleotide-diphospho-sugar transferases"/>
    <property type="match status" value="1"/>
</dbReference>
<protein>
    <submittedName>
        <fullName evidence="2">Glycosyl transferase family 2</fullName>
    </submittedName>
</protein>
<dbReference type="Pfam" id="PF00535">
    <property type="entry name" value="Glycos_transf_2"/>
    <property type="match status" value="1"/>
</dbReference>
<dbReference type="AlphaFoldDB" id="A0A1M7GQD0"/>
<gene>
    <name evidence="2" type="ORF">SAMN05444484_104300</name>
</gene>
<evidence type="ECO:0000313" key="2">
    <source>
        <dbReference type="EMBL" id="SHM18381.1"/>
    </source>
</evidence>
<evidence type="ECO:0000313" key="3">
    <source>
        <dbReference type="Proteomes" id="UP000184028"/>
    </source>
</evidence>
<dbReference type="CDD" id="cd00761">
    <property type="entry name" value="Glyco_tranf_GTA_type"/>
    <property type="match status" value="1"/>
</dbReference>
<dbReference type="EMBL" id="FRBT01000004">
    <property type="protein sequence ID" value="SHM18381.1"/>
    <property type="molecule type" value="Genomic_DNA"/>
</dbReference>
<reference evidence="3" key="1">
    <citation type="submission" date="2016-11" db="EMBL/GenBank/DDBJ databases">
        <authorList>
            <person name="Varghese N."/>
            <person name="Submissions S."/>
        </authorList>
    </citation>
    <scope>NUCLEOTIDE SEQUENCE [LARGE SCALE GENOMIC DNA]</scope>
    <source>
        <strain evidence="3">DSM 24724</strain>
    </source>
</reference>
<dbReference type="OrthoDB" id="1116632at2"/>
<dbReference type="GO" id="GO:0016740">
    <property type="term" value="F:transferase activity"/>
    <property type="evidence" value="ECO:0007669"/>
    <property type="project" value="UniProtKB-KW"/>
</dbReference>
<keyword evidence="3" id="KW-1185">Reference proteome</keyword>
<dbReference type="RefSeq" id="WP_068843844.1">
    <property type="nucleotide sequence ID" value="NZ_FRBT01000004.1"/>
</dbReference>
<feature type="domain" description="Glycosyltransferase 2-like" evidence="1">
    <location>
        <begin position="39"/>
        <end position="166"/>
    </location>
</feature>
<accession>A0A1M7GQD0</accession>
<keyword evidence="2" id="KW-0808">Transferase</keyword>
<evidence type="ECO:0000259" key="1">
    <source>
        <dbReference type="Pfam" id="PF00535"/>
    </source>
</evidence>
<dbReference type="STRING" id="946677.SAMN05444484_104300"/>
<proteinExistence type="predicted"/>
<sequence>MRVGFNPLKDEPQKDSEFIHQIIIPVYIPNQEGYFKDSFAILKLCLKSLFATVHKKTFITIVNNGSDIIIKDYLDLLLKQNKIHELIHTDNIGKLNAILKGLAGNNIKLVTISDSDVLFLPNWQSETVKVFTNIPKAGVVGIVPQFKMYEQNCGNAIWDNLFNKKLKFISVKNKEALIRFYDSLGWKRNYNQDYLEYNLGLEINSDLKVLIGSGHFVASYKKDIFDEITSYIGFKMGGTSEGYLDKLPLKKDYWRVTTQDNYAYHLGNTLEDWMSVPLVSSSETIQSGFNKNIKLNPVIYFIKNRVFVKFISIKWMKKIFLRYKKLPQHMIRNY</sequence>
<dbReference type="InterPro" id="IPR001173">
    <property type="entry name" value="Glyco_trans_2-like"/>
</dbReference>